<proteinExistence type="inferred from homology"/>
<evidence type="ECO:0000256" key="4">
    <source>
        <dbReference type="SAM" id="SignalP"/>
    </source>
</evidence>
<evidence type="ECO:0000256" key="3">
    <source>
        <dbReference type="ARBA" id="ARBA00023295"/>
    </source>
</evidence>
<dbReference type="AlphaFoldDB" id="A6DGC1"/>
<dbReference type="Gene3D" id="2.60.120.260">
    <property type="entry name" value="Galactose-binding domain-like"/>
    <property type="match status" value="1"/>
</dbReference>
<keyword evidence="2" id="KW-0378">Hydrolase</keyword>
<evidence type="ECO:0000259" key="5">
    <source>
        <dbReference type="Pfam" id="PF18998"/>
    </source>
</evidence>
<gene>
    <name evidence="7" type="ORF">LNTAR_22649</name>
</gene>
<evidence type="ECO:0000256" key="2">
    <source>
        <dbReference type="ARBA" id="ARBA00022801"/>
    </source>
</evidence>
<evidence type="ECO:0000313" key="7">
    <source>
        <dbReference type="EMBL" id="EDM29238.1"/>
    </source>
</evidence>
<dbReference type="PANTHER" id="PTHR10412">
    <property type="entry name" value="MANNOSYL-OLIGOSACCHARIDE GLUCOSIDASE"/>
    <property type="match status" value="1"/>
</dbReference>
<sequence length="826" mass="93969">MKYFLIFLFSLSALAFSPAKKESFQRSWVPEPIFDKEPAYVDLYWTAWKQAYDHVDIKDGIPQSPYMDEAFASSHVWIWDTCFMVLFCKYSPEKFPGVETLNNFYEAFHTDKYKSGNFPLGIQHPDNPPLFAWAEYGNYLFTGDDQHAETLLTDTQYLQKHFNWFHDLEKGWRFKYKGGESAPVSKDNTPLGYKWGGCPSGMDNTPRAPHGLWLDALAQQGLSALAIYRMAERIGKDEMAAKWKNKYEEIKKLVNTHYWDEKDGIYYDISEDGKKFYKIKTPASYWPMLAEMCSPEQAKRMAEHISDPKIFGGMRPWVTVSRSDKNFVSPDGAYWRGGIWLPTAYMGTKALEKYGYHKEANKAAENLIAHMARTYDTVEPKTIWECYSPTRDYPVVRQNGHIVRKDFCGWSALGPISMFIENVLGFHTVDAKNKLVEWNLHQQSRHGIKNFKFGKIATDIIYNGKDEISISTNQAYTLVINGKEFPIKAGKNKLAFKAPQETEFKLEVQNADASGSYAEAKLIKLQAPTTKGDKQFYNWTISDGEIDDAQNPNTLFYMPGKDVVVKANYRKVHAVKFIIPSGLEHLGDGSLDQKVTDGKNAQEPFIRAKYGWAFDGWDKSLNNITDELTIRAIASPSSELIDNGDFSKGVKHSAKWNEFKAKSSQAKTWYIPLFDDRFKLNKENHSVINNHLNSDKASAMYQSLESPPAGNYTFSFDYMSKDVEQTQKNQFSWAILAYFKDSKDDQLGYGNSFSSVEELPISGKKLASSSFAPGSCSWQTLADQKITVPANVERLVIALGVNQIKSSKGDKFAISNVQLKLDKSSN</sequence>
<evidence type="ECO:0000313" key="8">
    <source>
        <dbReference type="Proteomes" id="UP000004947"/>
    </source>
</evidence>
<feature type="domain" description="Mannosylglycerate hydrolase MGH1-like glycoside hydrolase" evidence="6">
    <location>
        <begin position="128"/>
        <end position="393"/>
    </location>
</feature>
<keyword evidence="4" id="KW-0732">Signal</keyword>
<accession>A6DGC1</accession>
<dbReference type="GO" id="GO:0009311">
    <property type="term" value="P:oligosaccharide metabolic process"/>
    <property type="evidence" value="ECO:0007669"/>
    <property type="project" value="InterPro"/>
</dbReference>
<feature type="domain" description="Bacterial repeat" evidence="5">
    <location>
        <begin position="513"/>
        <end position="571"/>
    </location>
</feature>
<dbReference type="SUPFAM" id="SSF48208">
    <property type="entry name" value="Six-hairpin glycosidases"/>
    <property type="match status" value="1"/>
</dbReference>
<dbReference type="PANTHER" id="PTHR10412:SF11">
    <property type="entry name" value="MANNOSYL-OLIGOSACCHARIDE GLUCOSIDASE"/>
    <property type="match status" value="1"/>
</dbReference>
<dbReference type="eggNOG" id="COG3408">
    <property type="taxonomic scope" value="Bacteria"/>
</dbReference>
<dbReference type="InterPro" id="IPR012341">
    <property type="entry name" value="6hp_glycosidase-like_sf"/>
</dbReference>
<dbReference type="InterPro" id="IPR054491">
    <property type="entry name" value="MGH1-like_GH"/>
</dbReference>
<dbReference type="RefSeq" id="WP_007276964.1">
    <property type="nucleotide sequence ID" value="NZ_ABCK01000002.1"/>
</dbReference>
<dbReference type="Gene3D" id="1.50.10.10">
    <property type="match status" value="1"/>
</dbReference>
<feature type="chain" id="PRO_5013197864" evidence="4">
    <location>
        <begin position="16"/>
        <end position="826"/>
    </location>
</feature>
<keyword evidence="8" id="KW-1185">Reference proteome</keyword>
<protein>
    <submittedName>
        <fullName evidence="7">Uncharacterized protein</fullName>
    </submittedName>
</protein>
<comment type="caution">
    <text evidence="7">The sequence shown here is derived from an EMBL/GenBank/DDBJ whole genome shotgun (WGS) entry which is preliminary data.</text>
</comment>
<dbReference type="STRING" id="313628.LNTAR_22649"/>
<name>A6DGC1_9BACT</name>
<dbReference type="Pfam" id="PF18998">
    <property type="entry name" value="Flg_new_2"/>
    <property type="match status" value="1"/>
</dbReference>
<dbReference type="Pfam" id="PF22422">
    <property type="entry name" value="MGH1-like_GH"/>
    <property type="match status" value="1"/>
</dbReference>
<reference evidence="7 8" key="1">
    <citation type="journal article" date="2010" name="J. Bacteriol.">
        <title>Genome sequence of Lentisphaera araneosa HTCC2155T, the type species of the order Lentisphaerales in the phylum Lentisphaerae.</title>
        <authorList>
            <person name="Thrash J.C."/>
            <person name="Cho J.C."/>
            <person name="Vergin K.L."/>
            <person name="Morris R.M."/>
            <person name="Giovannoni S.J."/>
        </authorList>
    </citation>
    <scope>NUCLEOTIDE SEQUENCE [LARGE SCALE GENOMIC DNA]</scope>
    <source>
        <strain evidence="7 8">HTCC2155</strain>
    </source>
</reference>
<keyword evidence="3" id="KW-0326">Glycosidase</keyword>
<feature type="signal peptide" evidence="4">
    <location>
        <begin position="1"/>
        <end position="15"/>
    </location>
</feature>
<dbReference type="InterPro" id="IPR004888">
    <property type="entry name" value="Glycoside_hydrolase_63"/>
</dbReference>
<comment type="similarity">
    <text evidence="1">Belongs to the glycosyl hydrolase 63 family.</text>
</comment>
<dbReference type="InterPro" id="IPR008928">
    <property type="entry name" value="6-hairpin_glycosidase_sf"/>
</dbReference>
<dbReference type="EMBL" id="ABCK01000002">
    <property type="protein sequence ID" value="EDM29238.1"/>
    <property type="molecule type" value="Genomic_DNA"/>
</dbReference>
<dbReference type="InterPro" id="IPR044060">
    <property type="entry name" value="Bacterial_rp_domain"/>
</dbReference>
<dbReference type="OrthoDB" id="9798687at2"/>
<evidence type="ECO:0000256" key="1">
    <source>
        <dbReference type="ARBA" id="ARBA00010833"/>
    </source>
</evidence>
<dbReference type="GO" id="GO:0004573">
    <property type="term" value="F:Glc3Man9GlcNAc2 oligosaccharide glucosidase activity"/>
    <property type="evidence" value="ECO:0007669"/>
    <property type="project" value="InterPro"/>
</dbReference>
<organism evidence="7 8">
    <name type="scientific">Lentisphaera araneosa HTCC2155</name>
    <dbReference type="NCBI Taxonomy" id="313628"/>
    <lineage>
        <taxon>Bacteria</taxon>
        <taxon>Pseudomonadati</taxon>
        <taxon>Lentisphaerota</taxon>
        <taxon>Lentisphaeria</taxon>
        <taxon>Lentisphaerales</taxon>
        <taxon>Lentisphaeraceae</taxon>
        <taxon>Lentisphaera</taxon>
    </lineage>
</organism>
<evidence type="ECO:0000259" key="6">
    <source>
        <dbReference type="Pfam" id="PF22422"/>
    </source>
</evidence>
<dbReference type="GO" id="GO:0006487">
    <property type="term" value="P:protein N-linked glycosylation"/>
    <property type="evidence" value="ECO:0007669"/>
    <property type="project" value="TreeGrafter"/>
</dbReference>
<dbReference type="Proteomes" id="UP000004947">
    <property type="component" value="Unassembled WGS sequence"/>
</dbReference>